<dbReference type="Proteomes" id="UP001165143">
    <property type="component" value="Unassembled WGS sequence"/>
</dbReference>
<keyword evidence="1" id="KW-0051">Antiviral defense</keyword>
<protein>
    <recommendedName>
        <fullName evidence="4">Type I-E CRISPR-associated protein Cas5/CasD</fullName>
    </recommendedName>
</protein>
<reference evidence="2" key="1">
    <citation type="submission" date="2023-02" db="EMBL/GenBank/DDBJ databases">
        <title>Kitasatospora phosalacinea NBRC 14362.</title>
        <authorList>
            <person name="Ichikawa N."/>
            <person name="Sato H."/>
            <person name="Tonouchi N."/>
        </authorList>
    </citation>
    <scope>NUCLEOTIDE SEQUENCE</scope>
    <source>
        <strain evidence="2">NBRC 14362</strain>
    </source>
</reference>
<dbReference type="EMBL" id="BSRX01000031">
    <property type="protein sequence ID" value="GLW56800.1"/>
    <property type="molecule type" value="Genomic_DNA"/>
</dbReference>
<evidence type="ECO:0008006" key="4">
    <source>
        <dbReference type="Google" id="ProtNLM"/>
    </source>
</evidence>
<dbReference type="Pfam" id="PF09704">
    <property type="entry name" value="Cas_Cas5d"/>
    <property type="match status" value="1"/>
</dbReference>
<name>A0A9W6PKR3_9ACTN</name>
<gene>
    <name evidence="2" type="ORF">Kpho01_48110</name>
</gene>
<dbReference type="InterPro" id="IPR021124">
    <property type="entry name" value="CRISPR-assoc_prot_Cas5"/>
</dbReference>
<evidence type="ECO:0000313" key="3">
    <source>
        <dbReference type="Proteomes" id="UP001165143"/>
    </source>
</evidence>
<dbReference type="InterPro" id="IPR010147">
    <property type="entry name" value="CRISPR-assoc_prot_CasD"/>
</dbReference>
<evidence type="ECO:0000313" key="2">
    <source>
        <dbReference type="EMBL" id="GLW56800.1"/>
    </source>
</evidence>
<dbReference type="InterPro" id="IPR013422">
    <property type="entry name" value="CRISPR-assoc_prot_Cas5_N"/>
</dbReference>
<accession>A0A9W6PKR3</accession>
<dbReference type="GO" id="GO:0043571">
    <property type="term" value="P:maintenance of CRISPR repeat elements"/>
    <property type="evidence" value="ECO:0007669"/>
    <property type="project" value="InterPro"/>
</dbReference>
<dbReference type="AlphaFoldDB" id="A0A9W6PKR3"/>
<dbReference type="NCBIfam" id="TIGR01868">
    <property type="entry name" value="casD_Cas5e"/>
    <property type="match status" value="1"/>
</dbReference>
<dbReference type="CDD" id="cd09756">
    <property type="entry name" value="Cas5_I-E"/>
    <property type="match status" value="1"/>
</dbReference>
<sequence length="272" mass="30032">MSGLLLRLAGPLQSWGHHSAFHHRDTAAHPTRSALIGMFASAQGRPRDHALDPYPDLPGNPSHHDLTFTVRIDKPGTPHTDYHTVGGARYRGRGREGLLPTSDGGHRTEAASTLQSWRHYLADAVFTVAVHGPAPLIARIADALAEPHWAPFLGRRTCIPDEPLVLTPTPVTDPVTELLTRAPLTLTHPPEPGHDSVDVDIVWEHPPPTRPDHRYSELPAEPVDFTSHHRLHLPRPLWRTTESLPAHLYAGHRPLDALTRYVLKDTPCPSSP</sequence>
<evidence type="ECO:0000256" key="1">
    <source>
        <dbReference type="ARBA" id="ARBA00023118"/>
    </source>
</evidence>
<dbReference type="GO" id="GO:0051607">
    <property type="term" value="P:defense response to virus"/>
    <property type="evidence" value="ECO:0007669"/>
    <property type="project" value="UniProtKB-KW"/>
</dbReference>
<comment type="caution">
    <text evidence="2">The sequence shown here is derived from an EMBL/GenBank/DDBJ whole genome shotgun (WGS) entry which is preliminary data.</text>
</comment>
<dbReference type="Gene3D" id="3.30.70.2660">
    <property type="match status" value="1"/>
</dbReference>
<dbReference type="NCBIfam" id="TIGR02593">
    <property type="entry name" value="CRISPR_cas5"/>
    <property type="match status" value="1"/>
</dbReference>
<dbReference type="GO" id="GO:0003723">
    <property type="term" value="F:RNA binding"/>
    <property type="evidence" value="ECO:0007669"/>
    <property type="project" value="InterPro"/>
</dbReference>
<organism evidence="2 3">
    <name type="scientific">Kitasatospora phosalacinea</name>
    <dbReference type="NCBI Taxonomy" id="2065"/>
    <lineage>
        <taxon>Bacteria</taxon>
        <taxon>Bacillati</taxon>
        <taxon>Actinomycetota</taxon>
        <taxon>Actinomycetes</taxon>
        <taxon>Kitasatosporales</taxon>
        <taxon>Streptomycetaceae</taxon>
        <taxon>Kitasatospora</taxon>
    </lineage>
</organism>
<proteinExistence type="predicted"/>